<name>A0A7K1FK56_9ACTN</name>
<comment type="caution">
    <text evidence="1">The sequence shown here is derived from an EMBL/GenBank/DDBJ whole genome shotgun (WGS) entry which is preliminary data.</text>
</comment>
<evidence type="ECO:0000313" key="1">
    <source>
        <dbReference type="EMBL" id="MTD14488.1"/>
    </source>
</evidence>
<reference evidence="1 2" key="1">
    <citation type="submission" date="2019-11" db="EMBL/GenBank/DDBJ databases">
        <authorList>
            <person name="Jiang L.-Q."/>
        </authorList>
    </citation>
    <scope>NUCLEOTIDE SEQUENCE [LARGE SCALE GENOMIC DNA]</scope>
    <source>
        <strain evidence="1 2">YIM 132087</strain>
    </source>
</reference>
<proteinExistence type="predicted"/>
<gene>
    <name evidence="1" type="ORF">GIS00_11075</name>
</gene>
<dbReference type="AlphaFoldDB" id="A0A7K1FK56"/>
<dbReference type="RefSeq" id="WP_154768501.1">
    <property type="nucleotide sequence ID" value="NZ_WLYK01000003.1"/>
</dbReference>
<dbReference type="EMBL" id="WLYK01000003">
    <property type="protein sequence ID" value="MTD14488.1"/>
    <property type="molecule type" value="Genomic_DNA"/>
</dbReference>
<protein>
    <submittedName>
        <fullName evidence="1">Uncharacterized protein</fullName>
    </submittedName>
</protein>
<sequence>MYIAGTDRCRVEVAEPLPLVVALYLREVADLDPPRARGIPRLEPAFDSWPVWARNPPSDWDPPLVLRYAAGIDLVDRDRASEEWDRWWSRLLLTLPTPDQAFRPPAFRAFRSLPALRLLLQKYHDEAARWAEAVTQDPRVQGAHAAPRSGLASMISDLVGSGRAHDFRLRLTVIPVASKHAWVLRPDHVLITRLLIADTDNVLDWLRPRVRSLAGV</sequence>
<evidence type="ECO:0000313" key="2">
    <source>
        <dbReference type="Proteomes" id="UP000460221"/>
    </source>
</evidence>
<keyword evidence="2" id="KW-1185">Reference proteome</keyword>
<organism evidence="1 2">
    <name type="scientific">Nakamurella alba</name>
    <dbReference type="NCBI Taxonomy" id="2665158"/>
    <lineage>
        <taxon>Bacteria</taxon>
        <taxon>Bacillati</taxon>
        <taxon>Actinomycetota</taxon>
        <taxon>Actinomycetes</taxon>
        <taxon>Nakamurellales</taxon>
        <taxon>Nakamurellaceae</taxon>
        <taxon>Nakamurella</taxon>
    </lineage>
</organism>
<dbReference type="Proteomes" id="UP000460221">
    <property type="component" value="Unassembled WGS sequence"/>
</dbReference>
<accession>A0A7K1FK56</accession>